<dbReference type="GO" id="GO:0005507">
    <property type="term" value="F:copper ion binding"/>
    <property type="evidence" value="ECO:0007669"/>
    <property type="project" value="TreeGrafter"/>
</dbReference>
<dbReference type="InterPro" id="IPR008250">
    <property type="entry name" value="ATPase_P-typ_transduc_dom_A_sf"/>
</dbReference>
<gene>
    <name evidence="6" type="ORF">GF359_04340</name>
</gene>
<feature type="transmembrane region" description="Helical" evidence="4">
    <location>
        <begin position="88"/>
        <end position="107"/>
    </location>
</feature>
<dbReference type="InterPro" id="IPR059000">
    <property type="entry name" value="ATPase_P-type_domA"/>
</dbReference>
<dbReference type="Gene3D" id="2.70.150.10">
    <property type="entry name" value="Calcium-transporting ATPase, cytoplasmic transduction domain A"/>
    <property type="match status" value="1"/>
</dbReference>
<reference evidence="6" key="1">
    <citation type="submission" date="2019-11" db="EMBL/GenBank/DDBJ databases">
        <title>Microbial mats filling the niche in hypersaline microbial mats.</title>
        <authorList>
            <person name="Wong H.L."/>
            <person name="Macleod F.I."/>
            <person name="White R.A. III"/>
            <person name="Burns B.P."/>
        </authorList>
    </citation>
    <scope>NUCLEOTIDE SEQUENCE</scope>
    <source>
        <strain evidence="6">Bin_327</strain>
    </source>
</reference>
<feature type="transmembrane region" description="Helical" evidence="4">
    <location>
        <begin position="119"/>
        <end position="138"/>
    </location>
</feature>
<evidence type="ECO:0000313" key="6">
    <source>
        <dbReference type="EMBL" id="MBD3364427.1"/>
    </source>
</evidence>
<dbReference type="GO" id="GO:0043682">
    <property type="term" value="F:P-type divalent copper transporter activity"/>
    <property type="evidence" value="ECO:0007669"/>
    <property type="project" value="TreeGrafter"/>
</dbReference>
<dbReference type="AlphaFoldDB" id="A0A9D5K8R8"/>
<feature type="domain" description="P-type ATPase A" evidence="5">
    <location>
        <begin position="179"/>
        <end position="231"/>
    </location>
</feature>
<evidence type="ECO:0000256" key="1">
    <source>
        <dbReference type="ARBA" id="ARBA00022723"/>
    </source>
</evidence>
<feature type="region of interest" description="Disordered" evidence="3">
    <location>
        <begin position="1"/>
        <end position="39"/>
    </location>
</feature>
<dbReference type="Proteomes" id="UP000630660">
    <property type="component" value="Unassembled WGS sequence"/>
</dbReference>
<dbReference type="SUPFAM" id="SSF81653">
    <property type="entry name" value="Calcium ATPase, transduction domain A"/>
    <property type="match status" value="1"/>
</dbReference>
<organism evidence="6 7">
    <name type="scientific">candidate division WOR-3 bacterium</name>
    <dbReference type="NCBI Taxonomy" id="2052148"/>
    <lineage>
        <taxon>Bacteria</taxon>
        <taxon>Bacteria division WOR-3</taxon>
    </lineage>
</organism>
<name>A0A9D5K8R8_UNCW3</name>
<keyword evidence="1" id="KW-0479">Metal-binding</keyword>
<feature type="compositionally biased region" description="Basic and acidic residues" evidence="3">
    <location>
        <begin position="1"/>
        <end position="14"/>
    </location>
</feature>
<dbReference type="GO" id="GO:0055070">
    <property type="term" value="P:copper ion homeostasis"/>
    <property type="evidence" value="ECO:0007669"/>
    <property type="project" value="TreeGrafter"/>
</dbReference>
<dbReference type="EMBL" id="WJKJ01000140">
    <property type="protein sequence ID" value="MBD3364427.1"/>
    <property type="molecule type" value="Genomic_DNA"/>
</dbReference>
<sequence>MDHQNHEKNQQDHKGHGKNKEHHHGVHNKHKDHKGHHNHHRMMVKDFRKRFWISLAATLPVLALSPMIQEFLGLTDILTFPYSKYVTFALSTFIFFYGGWPFLKGLVDELRKRQPGMMTLIGLAITVAYVYSGLVVFFLPGRFFFWELATLIDVMLLGHWIEMRSVMGVSKALEELAKLMPSQAHKVTDGGTEDVPIEELEPGEKVLIKPGEKIPADGDVVEGSSSVNEAM</sequence>
<keyword evidence="2" id="KW-1278">Translocase</keyword>
<protein>
    <submittedName>
        <fullName evidence="6">Heavy metal translocating P-type ATPase</fullName>
    </submittedName>
</protein>
<dbReference type="Pfam" id="PF00122">
    <property type="entry name" value="E1-E2_ATPase"/>
    <property type="match status" value="1"/>
</dbReference>
<evidence type="ECO:0000259" key="5">
    <source>
        <dbReference type="Pfam" id="PF00122"/>
    </source>
</evidence>
<keyword evidence="4" id="KW-0812">Transmembrane</keyword>
<keyword evidence="4" id="KW-0472">Membrane</keyword>
<feature type="transmembrane region" description="Helical" evidence="4">
    <location>
        <begin position="51"/>
        <end position="68"/>
    </location>
</feature>
<feature type="compositionally biased region" description="Basic residues" evidence="3">
    <location>
        <begin position="15"/>
        <end position="39"/>
    </location>
</feature>
<proteinExistence type="predicted"/>
<dbReference type="PANTHER" id="PTHR43520:SF8">
    <property type="entry name" value="P-TYPE CU(+) TRANSPORTER"/>
    <property type="match status" value="1"/>
</dbReference>
<keyword evidence="4" id="KW-1133">Transmembrane helix</keyword>
<feature type="transmembrane region" description="Helical" evidence="4">
    <location>
        <begin position="144"/>
        <end position="161"/>
    </location>
</feature>
<evidence type="ECO:0000313" key="7">
    <source>
        <dbReference type="Proteomes" id="UP000630660"/>
    </source>
</evidence>
<evidence type="ECO:0000256" key="4">
    <source>
        <dbReference type="SAM" id="Phobius"/>
    </source>
</evidence>
<dbReference type="GO" id="GO:0016020">
    <property type="term" value="C:membrane"/>
    <property type="evidence" value="ECO:0007669"/>
    <property type="project" value="TreeGrafter"/>
</dbReference>
<accession>A0A9D5K8R8</accession>
<evidence type="ECO:0000256" key="3">
    <source>
        <dbReference type="SAM" id="MobiDB-lite"/>
    </source>
</evidence>
<evidence type="ECO:0000256" key="2">
    <source>
        <dbReference type="ARBA" id="ARBA00022967"/>
    </source>
</evidence>
<comment type="caution">
    <text evidence="6">The sequence shown here is derived from an EMBL/GenBank/DDBJ whole genome shotgun (WGS) entry which is preliminary data.</text>
</comment>
<dbReference type="PANTHER" id="PTHR43520">
    <property type="entry name" value="ATP7, ISOFORM B"/>
    <property type="match status" value="1"/>
</dbReference>
<feature type="non-terminal residue" evidence="6">
    <location>
        <position position="231"/>
    </location>
</feature>